<organism evidence="2">
    <name type="scientific">Amblyomma triste</name>
    <name type="common">Neotropical tick</name>
    <dbReference type="NCBI Taxonomy" id="251400"/>
    <lineage>
        <taxon>Eukaryota</taxon>
        <taxon>Metazoa</taxon>
        <taxon>Ecdysozoa</taxon>
        <taxon>Arthropoda</taxon>
        <taxon>Chelicerata</taxon>
        <taxon>Arachnida</taxon>
        <taxon>Acari</taxon>
        <taxon>Parasitiformes</taxon>
        <taxon>Ixodida</taxon>
        <taxon>Ixodoidea</taxon>
        <taxon>Ixodidae</taxon>
        <taxon>Amblyomminae</taxon>
        <taxon>Amblyomma</taxon>
    </lineage>
</organism>
<evidence type="ECO:0000313" key="2">
    <source>
        <dbReference type="EMBL" id="JAC27616.1"/>
    </source>
</evidence>
<feature type="transmembrane region" description="Helical" evidence="1">
    <location>
        <begin position="46"/>
        <end position="63"/>
    </location>
</feature>
<evidence type="ECO:0000256" key="1">
    <source>
        <dbReference type="SAM" id="Phobius"/>
    </source>
</evidence>
<sequence>MMSDREVAVPPRRHVVCLAALLVFLLTRHAAFISRFPLLGSLNYFSPFSLQCFPSVHVFLFILKHECEQYRLEGVGVRIATYGVAIQLLFPPAFLILPGPHH</sequence>
<keyword evidence="1" id="KW-1133">Transmembrane helix</keyword>
<proteinExistence type="evidence at transcript level"/>
<feature type="transmembrane region" description="Helical" evidence="1">
    <location>
        <begin position="75"/>
        <end position="97"/>
    </location>
</feature>
<keyword evidence="1" id="KW-0472">Membrane</keyword>
<protein>
    <submittedName>
        <fullName evidence="2">Uncharacterized protein</fullName>
    </submittedName>
</protein>
<accession>A0A023G0E4</accession>
<keyword evidence="1" id="KW-0812">Transmembrane</keyword>
<dbReference type="EMBL" id="GBBM01007802">
    <property type="protein sequence ID" value="JAC27616.1"/>
    <property type="molecule type" value="mRNA"/>
</dbReference>
<reference evidence="2" key="1">
    <citation type="submission" date="2014-03" db="EMBL/GenBank/DDBJ databases">
        <title>The sialotranscriptome of Amblyomma triste, Amblyomma parvum and Amblyomma cajennense ticks, uncovered by 454-based RNA-seq.</title>
        <authorList>
            <person name="Garcia G.R."/>
            <person name="Gardinassi L.G."/>
            <person name="Ribeiro J.M."/>
            <person name="Anatriello E."/>
            <person name="Ferreira B.R."/>
            <person name="Moreira H.N."/>
            <person name="Mafra C."/>
            <person name="Olegario M.M."/>
            <person name="Szabo P.J."/>
            <person name="Miranda-Santos I.K."/>
            <person name="Maruyama S.R."/>
        </authorList>
    </citation>
    <scope>NUCLEOTIDE SEQUENCE</scope>
    <source>
        <strain evidence="2">Mato Grasso do Sul</strain>
        <tissue evidence="2">Salivary glands</tissue>
    </source>
</reference>
<name>A0A023G0E4_AMBTT</name>
<dbReference type="AlphaFoldDB" id="A0A023G0E4"/>